<dbReference type="RefSeq" id="WP_169352486.1">
    <property type="nucleotide sequence ID" value="NZ_JABBJJ010000606.1"/>
</dbReference>
<gene>
    <name evidence="2" type="ORF">HG543_52425</name>
</gene>
<organism evidence="2 3">
    <name type="scientific">Pyxidicoccus fallax</name>
    <dbReference type="NCBI Taxonomy" id="394095"/>
    <lineage>
        <taxon>Bacteria</taxon>
        <taxon>Pseudomonadati</taxon>
        <taxon>Myxococcota</taxon>
        <taxon>Myxococcia</taxon>
        <taxon>Myxococcales</taxon>
        <taxon>Cystobacterineae</taxon>
        <taxon>Myxococcaceae</taxon>
        <taxon>Pyxidicoccus</taxon>
    </lineage>
</organism>
<protein>
    <recommendedName>
        <fullName evidence="1">Immunity protein 52 domain-containing protein</fullName>
    </recommendedName>
</protein>
<feature type="domain" description="Immunity protein 52" evidence="1">
    <location>
        <begin position="8"/>
        <end position="244"/>
    </location>
</feature>
<name>A0A848M0Q6_9BACT</name>
<evidence type="ECO:0000313" key="2">
    <source>
        <dbReference type="EMBL" id="NMO23410.1"/>
    </source>
</evidence>
<dbReference type="Pfam" id="PF15579">
    <property type="entry name" value="Imm52"/>
    <property type="match status" value="1"/>
</dbReference>
<evidence type="ECO:0000313" key="3">
    <source>
        <dbReference type="Proteomes" id="UP000518300"/>
    </source>
</evidence>
<comment type="caution">
    <text evidence="2">The sequence shown here is derived from an EMBL/GenBank/DDBJ whole genome shotgun (WGS) entry which is preliminary data.</text>
</comment>
<dbReference type="AlphaFoldDB" id="A0A848M0Q6"/>
<dbReference type="EMBL" id="JABBJJ010000606">
    <property type="protein sequence ID" value="NMO23410.1"/>
    <property type="molecule type" value="Genomic_DNA"/>
</dbReference>
<evidence type="ECO:0000259" key="1">
    <source>
        <dbReference type="Pfam" id="PF15579"/>
    </source>
</evidence>
<keyword evidence="3" id="KW-1185">Reference proteome</keyword>
<accession>A0A848M0Q6</accession>
<dbReference type="Proteomes" id="UP000518300">
    <property type="component" value="Unassembled WGS sequence"/>
</dbReference>
<reference evidence="2 3" key="1">
    <citation type="submission" date="2020-04" db="EMBL/GenBank/DDBJ databases">
        <title>Draft genome of Pyxidicoccus fallax type strain.</title>
        <authorList>
            <person name="Whitworth D.E."/>
        </authorList>
    </citation>
    <scope>NUCLEOTIDE SEQUENCE [LARGE SCALE GENOMIC DNA]</scope>
    <source>
        <strain evidence="2 3">DSM 14698</strain>
    </source>
</reference>
<sequence length="248" mass="27499">MSSKPQPETYYAGAYWGPRKESAEECARRTAHLLTLLASTDPFLAQWYKPAKSRKDARKHPLMPPDVPTLTELFRRGVNRERGGPVFEDLGFTFWFGNDGTKGDYADLRINGGAYSGVGNYCVLDLPPQGPNADRVLTASVLAHAVRSMALAWEPDWAMAASWDFRDAIAAEERAGAFPGWITYLSRRRGIVPPLPAPVWIETVEDLGTLVVLAPERVTASNPAHVELGRRVFELLDRAGLLQPVIQR</sequence>
<proteinExistence type="predicted"/>
<dbReference type="InterPro" id="IPR028969">
    <property type="entry name" value="Imm52"/>
</dbReference>